<gene>
    <name evidence="1" type="ORF">ITJ86_05145</name>
</gene>
<dbReference type="Proteomes" id="UP000611215">
    <property type="component" value="Unassembled WGS sequence"/>
</dbReference>
<proteinExistence type="predicted"/>
<name>A0ABS0EFP8_9FLAO</name>
<comment type="caution">
    <text evidence="1">The sequence shown here is derived from an EMBL/GenBank/DDBJ whole genome shotgun (WGS) entry which is preliminary data.</text>
</comment>
<protein>
    <recommendedName>
        <fullName evidence="3">Nuclear transport factor 2 family protein</fullName>
    </recommendedName>
</protein>
<accession>A0ABS0EFP8</accession>
<sequence>MKTQELVNKIAKKEDVKSFLLKVLEAFQNMDYHQLSDLLDNDAYYEDMNKTAFIYRQKNIFAKFQNKGDEYLELSTEICTACLCSEPVFVLSGAISNLKYAIYVKFIDDEIVDIYRCTEQSDFIGSMPF</sequence>
<evidence type="ECO:0000313" key="2">
    <source>
        <dbReference type="Proteomes" id="UP000611215"/>
    </source>
</evidence>
<evidence type="ECO:0000313" key="1">
    <source>
        <dbReference type="EMBL" id="MBF8149270.1"/>
    </source>
</evidence>
<evidence type="ECO:0008006" key="3">
    <source>
        <dbReference type="Google" id="ProtNLM"/>
    </source>
</evidence>
<dbReference type="RefSeq" id="WP_195870553.1">
    <property type="nucleotide sequence ID" value="NZ_JADOET010000003.1"/>
</dbReference>
<reference evidence="1 2" key="1">
    <citation type="submission" date="2020-11" db="EMBL/GenBank/DDBJ databases">
        <title>Winogradskyella marina sp. nov., isolated from marine sediment.</title>
        <authorList>
            <person name="Bo J."/>
            <person name="Wang S."/>
            <person name="Song X."/>
            <person name="Du Z."/>
        </authorList>
    </citation>
    <scope>NUCLEOTIDE SEQUENCE [LARGE SCALE GENOMIC DNA]</scope>
    <source>
        <strain evidence="1 2">F6397</strain>
    </source>
</reference>
<keyword evidence="2" id="KW-1185">Reference proteome</keyword>
<dbReference type="EMBL" id="JADOET010000003">
    <property type="protein sequence ID" value="MBF8149270.1"/>
    <property type="molecule type" value="Genomic_DNA"/>
</dbReference>
<organism evidence="1 2">
    <name type="scientific">Winogradskyella marina</name>
    <dbReference type="NCBI Taxonomy" id="2785530"/>
    <lineage>
        <taxon>Bacteria</taxon>
        <taxon>Pseudomonadati</taxon>
        <taxon>Bacteroidota</taxon>
        <taxon>Flavobacteriia</taxon>
        <taxon>Flavobacteriales</taxon>
        <taxon>Flavobacteriaceae</taxon>
        <taxon>Winogradskyella</taxon>
    </lineage>
</organism>